<keyword evidence="4 7" id="KW-0067">ATP-binding</keyword>
<comment type="similarity">
    <text evidence="1">Belongs to the ABC transporter superfamily.</text>
</comment>
<feature type="region of interest" description="Disordered" evidence="5">
    <location>
        <begin position="1"/>
        <end position="21"/>
    </location>
</feature>
<evidence type="ECO:0000256" key="1">
    <source>
        <dbReference type="ARBA" id="ARBA00005417"/>
    </source>
</evidence>
<evidence type="ECO:0000256" key="2">
    <source>
        <dbReference type="ARBA" id="ARBA00022448"/>
    </source>
</evidence>
<proteinExistence type="inferred from homology"/>
<gene>
    <name evidence="7" type="ORF">GRH90_03080</name>
</gene>
<sequence>MTSAINGSAQPATAASTTADKTPPLAVDRMIETVDLGIAFGKGRQRKQVVDGVSISIARGESYGLIGESGCGKSTLLRALTGQNPHYAGAILYQNREQHPVRDKAFYRQIQMVFQDPYASLHPRKMVYHTLLEPLVIHGMDRRETRISDVLDAIGLGDAFRYRYPHQLSGGQRQRVALARALIIEPQVLLLDEPTSALDVSVQAEILNLLKTLRRERNLTYLMVTHNLAVVAHLCDRVAIMHQGKLLEEMTADEIRRGSATEPYTQQFLAASNH</sequence>
<dbReference type="InterPro" id="IPR050319">
    <property type="entry name" value="ABC_transp_ATP-bind"/>
</dbReference>
<dbReference type="InterPro" id="IPR017871">
    <property type="entry name" value="ABC_transporter-like_CS"/>
</dbReference>
<dbReference type="SMART" id="SM00382">
    <property type="entry name" value="AAA"/>
    <property type="match status" value="1"/>
</dbReference>
<keyword evidence="3" id="KW-0547">Nucleotide-binding</keyword>
<reference evidence="7 8" key="1">
    <citation type="submission" date="2019-12" db="EMBL/GenBank/DDBJ databases">
        <authorList>
            <person name="Lee S.D."/>
        </authorList>
    </citation>
    <scope>NUCLEOTIDE SEQUENCE [LARGE SCALE GENOMIC DNA]</scope>
    <source>
        <strain evidence="7 8">SAP-6</strain>
    </source>
</reference>
<keyword evidence="8" id="KW-1185">Reference proteome</keyword>
<dbReference type="GO" id="GO:0005524">
    <property type="term" value="F:ATP binding"/>
    <property type="evidence" value="ECO:0007669"/>
    <property type="project" value="UniProtKB-KW"/>
</dbReference>
<dbReference type="InterPro" id="IPR003439">
    <property type="entry name" value="ABC_transporter-like_ATP-bd"/>
</dbReference>
<dbReference type="AlphaFoldDB" id="A0A845SK90"/>
<reference evidence="7 8" key="2">
    <citation type="submission" date="2020-02" db="EMBL/GenBank/DDBJ databases">
        <title>The new genus of Enterobacteriales.</title>
        <authorList>
            <person name="Kim I.S."/>
        </authorList>
    </citation>
    <scope>NUCLEOTIDE SEQUENCE [LARGE SCALE GENOMIC DNA]</scope>
    <source>
        <strain evidence="7 8">SAP-6</strain>
    </source>
</reference>
<dbReference type="PROSITE" id="PS00211">
    <property type="entry name" value="ABC_TRANSPORTER_1"/>
    <property type="match status" value="1"/>
</dbReference>
<dbReference type="GO" id="GO:0055085">
    <property type="term" value="P:transmembrane transport"/>
    <property type="evidence" value="ECO:0007669"/>
    <property type="project" value="UniProtKB-ARBA"/>
</dbReference>
<evidence type="ECO:0000256" key="3">
    <source>
        <dbReference type="ARBA" id="ARBA00022741"/>
    </source>
</evidence>
<dbReference type="CDD" id="cd03257">
    <property type="entry name" value="ABC_NikE_OppD_transporters"/>
    <property type="match status" value="1"/>
</dbReference>
<protein>
    <submittedName>
        <fullName evidence="7">ATP-binding cassette domain-containing protein</fullName>
    </submittedName>
</protein>
<dbReference type="GO" id="GO:0016887">
    <property type="term" value="F:ATP hydrolysis activity"/>
    <property type="evidence" value="ECO:0007669"/>
    <property type="project" value="InterPro"/>
</dbReference>
<dbReference type="PANTHER" id="PTHR43776">
    <property type="entry name" value="TRANSPORT ATP-BINDING PROTEIN"/>
    <property type="match status" value="1"/>
</dbReference>
<dbReference type="PANTHER" id="PTHR43776:SF7">
    <property type="entry name" value="D,D-DIPEPTIDE TRANSPORT ATP-BINDING PROTEIN DDPF-RELATED"/>
    <property type="match status" value="1"/>
</dbReference>
<keyword evidence="2" id="KW-0813">Transport</keyword>
<dbReference type="InterPro" id="IPR027417">
    <property type="entry name" value="P-loop_NTPase"/>
</dbReference>
<feature type="compositionally biased region" description="Polar residues" evidence="5">
    <location>
        <begin position="1"/>
        <end position="11"/>
    </location>
</feature>
<evidence type="ECO:0000259" key="6">
    <source>
        <dbReference type="PROSITE" id="PS50893"/>
    </source>
</evidence>
<dbReference type="PROSITE" id="PS50893">
    <property type="entry name" value="ABC_TRANSPORTER_2"/>
    <property type="match status" value="1"/>
</dbReference>
<evidence type="ECO:0000256" key="4">
    <source>
        <dbReference type="ARBA" id="ARBA00022840"/>
    </source>
</evidence>
<comment type="caution">
    <text evidence="7">The sequence shown here is derived from an EMBL/GenBank/DDBJ whole genome shotgun (WGS) entry which is preliminary data.</text>
</comment>
<dbReference type="Gene3D" id="3.40.50.300">
    <property type="entry name" value="P-loop containing nucleotide triphosphate hydrolases"/>
    <property type="match status" value="1"/>
</dbReference>
<accession>A0A845SK90</accession>
<dbReference type="Pfam" id="PF00005">
    <property type="entry name" value="ABC_tran"/>
    <property type="match status" value="1"/>
</dbReference>
<feature type="domain" description="ABC transporter" evidence="6">
    <location>
        <begin position="31"/>
        <end position="268"/>
    </location>
</feature>
<organism evidence="7 8">
    <name type="scientific">Acerihabitans arboris</name>
    <dbReference type="NCBI Taxonomy" id="2691583"/>
    <lineage>
        <taxon>Bacteria</taxon>
        <taxon>Pseudomonadati</taxon>
        <taxon>Pseudomonadota</taxon>
        <taxon>Gammaproteobacteria</taxon>
        <taxon>Enterobacterales</taxon>
        <taxon>Pectobacteriaceae</taxon>
        <taxon>Acerihabitans</taxon>
    </lineage>
</organism>
<evidence type="ECO:0000313" key="8">
    <source>
        <dbReference type="Proteomes" id="UP000461443"/>
    </source>
</evidence>
<name>A0A845SK90_9GAMM</name>
<dbReference type="InterPro" id="IPR003593">
    <property type="entry name" value="AAA+_ATPase"/>
</dbReference>
<evidence type="ECO:0000313" key="7">
    <source>
        <dbReference type="EMBL" id="NDL61745.1"/>
    </source>
</evidence>
<dbReference type="EMBL" id="WUBS01000002">
    <property type="protein sequence ID" value="NDL61745.1"/>
    <property type="molecule type" value="Genomic_DNA"/>
</dbReference>
<evidence type="ECO:0000256" key="5">
    <source>
        <dbReference type="SAM" id="MobiDB-lite"/>
    </source>
</evidence>
<dbReference type="Proteomes" id="UP000461443">
    <property type="component" value="Unassembled WGS sequence"/>
</dbReference>
<dbReference type="SUPFAM" id="SSF52540">
    <property type="entry name" value="P-loop containing nucleoside triphosphate hydrolases"/>
    <property type="match status" value="1"/>
</dbReference>